<organism evidence="2 3">
    <name type="scientific">Tritrichomonas musculus</name>
    <dbReference type="NCBI Taxonomy" id="1915356"/>
    <lineage>
        <taxon>Eukaryota</taxon>
        <taxon>Metamonada</taxon>
        <taxon>Parabasalia</taxon>
        <taxon>Tritrichomonadida</taxon>
        <taxon>Tritrichomonadidae</taxon>
        <taxon>Tritrichomonas</taxon>
    </lineage>
</organism>
<name>A0ABR2KZB7_9EUKA</name>
<evidence type="ECO:0000256" key="1">
    <source>
        <dbReference type="SAM" id="Coils"/>
    </source>
</evidence>
<dbReference type="PANTHER" id="PTHR45661:SF3">
    <property type="entry name" value="IG-LIKE DOMAIN-CONTAINING PROTEIN"/>
    <property type="match status" value="1"/>
</dbReference>
<proteinExistence type="predicted"/>
<feature type="coiled-coil region" evidence="1">
    <location>
        <begin position="245"/>
        <end position="301"/>
    </location>
</feature>
<dbReference type="Gene3D" id="3.80.10.10">
    <property type="entry name" value="Ribonuclease Inhibitor"/>
    <property type="match status" value="4"/>
</dbReference>
<evidence type="ECO:0000313" key="2">
    <source>
        <dbReference type="EMBL" id="KAK8895355.1"/>
    </source>
</evidence>
<dbReference type="InterPro" id="IPR032675">
    <property type="entry name" value="LRR_dom_sf"/>
</dbReference>
<evidence type="ECO:0000313" key="3">
    <source>
        <dbReference type="Proteomes" id="UP001470230"/>
    </source>
</evidence>
<dbReference type="SUPFAM" id="SSF52058">
    <property type="entry name" value="L domain-like"/>
    <property type="match status" value="2"/>
</dbReference>
<sequence>MTAKSSKCSFHIKKQAITNMKYFVYQDKLYSVNFDLLKMNSLYFYKNQEKFKEKNNIELMGEHEKYIKLTDESIEAFISSCQNEPCSIENSSIIPLQYLAHKFEFNALIQFTDKYIEEHSEDLIFEILFFKIDEMKVKSNNYSFFDTSKEEHFISDHLPEYIQKEETLNLPITVLYRIFALFYENNQNKDEIKNDVTTFIFKCLDKYGKPASALFSFIDFGEQRIEVVNRLLENYSEKFDFNLINKTLTTTVKDLTSEVNKQKEEYKILFKQMQETFKEQLAELKEMKKQEEDKQKQNEIDYKKRIENFSSDIEKIKNGIDEKMISIQDQFKQICKKQEEFIDNAAVKKYHQMILETITYGQFCKFDDKLKDHFLTELLKIENKKTNQEFCKFDDKLKDNFLTELYKIENKQINQLFKIENIPMIQIFKRNVEIKITKNKIEDVFQKGQLNSCLTNCINLSDDVLVEIEYPCNKFEQIMKIISDIKLQNKQKMKVSFTINNKSYFEQKNECNKIVNIYKVGKSIDVIPEKALENSSLKQIIIPSSVTEIGNSAFRGCSLLTQITIPSSVTKIGEYTFYGCSSLTQISIPSSVTKIGNVAFGGCSSLTQILIPSSVTEIERYAFGGCSSLTQISIPSSVTKIGYNAFEGCSSLTQISIPSSVTEIGNFSFKGCSSLTQISIPSSVTKIGSNAFEGCSSLTQISIPSSVTYIGDGFLANCLKKRIEYFENTFIAFKANQSSKIYDTIIWVKHTINALTIPSFVTKIGNYAFDGCSSLTQISIPSSVTKIGYNAFEGCSSLTQISIPSSVTEIGNSAFKGCSSLTQISIPSSVTKIGYNAFEGCSSLTQISIPSSVTEIGNNAFKGCSSLTQISIPSSVTKIGNYAFGGCSSLTQISIPSSVTEIGNSAFEGCSSLTQISIPSSVTKIEPYAFERCSSLTQISIPSSVTEIGNDAFRGCSSLTQITIPSRINSNNLGINSNVTINRI</sequence>
<dbReference type="Pfam" id="PF13306">
    <property type="entry name" value="LRR_5"/>
    <property type="match status" value="2"/>
</dbReference>
<dbReference type="EMBL" id="JAPFFF010000003">
    <property type="protein sequence ID" value="KAK8895355.1"/>
    <property type="molecule type" value="Genomic_DNA"/>
</dbReference>
<dbReference type="InterPro" id="IPR026906">
    <property type="entry name" value="LRR_5"/>
</dbReference>
<keyword evidence="1" id="KW-0175">Coiled coil</keyword>
<dbReference type="Gene3D" id="3.40.50.12480">
    <property type="match status" value="2"/>
</dbReference>
<gene>
    <name evidence="2" type="ORF">M9Y10_023817</name>
</gene>
<evidence type="ECO:0008006" key="4">
    <source>
        <dbReference type="Google" id="ProtNLM"/>
    </source>
</evidence>
<dbReference type="InterPro" id="IPR053139">
    <property type="entry name" value="Surface_bspA-like"/>
</dbReference>
<accession>A0ABR2KZB7</accession>
<dbReference type="PANTHER" id="PTHR45661">
    <property type="entry name" value="SURFACE ANTIGEN"/>
    <property type="match status" value="1"/>
</dbReference>
<comment type="caution">
    <text evidence="2">The sequence shown here is derived from an EMBL/GenBank/DDBJ whole genome shotgun (WGS) entry which is preliminary data.</text>
</comment>
<keyword evidence="3" id="KW-1185">Reference proteome</keyword>
<protein>
    <recommendedName>
        <fullName evidence="4">Surface antigen BspA-like</fullName>
    </recommendedName>
</protein>
<reference evidence="2 3" key="1">
    <citation type="submission" date="2024-04" db="EMBL/GenBank/DDBJ databases">
        <title>Tritrichomonas musculus Genome.</title>
        <authorList>
            <person name="Alves-Ferreira E."/>
            <person name="Grigg M."/>
            <person name="Lorenzi H."/>
            <person name="Galac M."/>
        </authorList>
    </citation>
    <scope>NUCLEOTIDE SEQUENCE [LARGE SCALE GENOMIC DNA]</scope>
    <source>
        <strain evidence="2 3">EAF2021</strain>
    </source>
</reference>
<dbReference type="Proteomes" id="UP001470230">
    <property type="component" value="Unassembled WGS sequence"/>
</dbReference>